<comment type="caution">
    <text evidence="1">The sequence shown here is derived from an EMBL/GenBank/DDBJ whole genome shotgun (WGS) entry which is preliminary data.</text>
</comment>
<dbReference type="Proteomes" id="UP000239800">
    <property type="component" value="Unassembled WGS sequence"/>
</dbReference>
<dbReference type="InterPro" id="IPR037107">
    <property type="entry name" value="Put_OMP_sf"/>
</dbReference>
<reference evidence="1 2" key="1">
    <citation type="submission" date="2016-11" db="EMBL/GenBank/DDBJ databases">
        <title>Trade-off between light-utilization and light-protection in marine flavobacteria.</title>
        <authorList>
            <person name="Kumagai Y."/>
        </authorList>
    </citation>
    <scope>NUCLEOTIDE SEQUENCE [LARGE SCALE GENOMIC DNA]</scope>
    <source>
        <strain evidence="1 2">NBRC 107741</strain>
    </source>
</reference>
<evidence type="ECO:0000313" key="1">
    <source>
        <dbReference type="EMBL" id="PQB03509.1"/>
    </source>
</evidence>
<dbReference type="Pfam" id="PF09982">
    <property type="entry name" value="LpxR"/>
    <property type="match status" value="1"/>
</dbReference>
<gene>
    <name evidence="1" type="ORF">BST85_00310</name>
</gene>
<dbReference type="EMBL" id="MQUB01000001">
    <property type="protein sequence ID" value="PQB03509.1"/>
    <property type="molecule type" value="Genomic_DNA"/>
</dbReference>
<sequence>MPRILRPAIFSLFVLIGLELIGQSASSQIEFRADNDFWLSTDRYYTTGSFITYRRLLNRDTTLEKTITVSTGIRQQLYTPSDIRSDIVRQYDRPYAGFLGLSGTYTLIQAQEFLIAEGVIGVAGPASGAEEFQNLFHENGGIDTPPWTAQIENSFHANLYAQFGREWNLSKNKLNWIIAAQPGLAIGTRDIYFNPEVALYFGKRNKANESVAYHQLGPLQDELFIRLITAYRFVYYDAMLEGNFLGDDSPFLVEANQHLFKFALEACWRWGKNDFRAGYHYTTSETPLAENHAFGLLSYARSFN</sequence>
<dbReference type="InterPro" id="IPR018707">
    <property type="entry name" value="LpxR"/>
</dbReference>
<dbReference type="Gene3D" id="2.40.128.140">
    <property type="entry name" value="Outer membrane protein"/>
    <property type="match status" value="1"/>
</dbReference>
<accession>A0A2S7KLK0</accession>
<keyword evidence="2" id="KW-1185">Reference proteome</keyword>
<dbReference type="AlphaFoldDB" id="A0A2S7KLK0"/>
<protein>
    <recommendedName>
        <fullName evidence="3">Lipid A deacylase LpxR family protein</fullName>
    </recommendedName>
</protein>
<dbReference type="OrthoDB" id="622552at2"/>
<name>A0A2S7KLK0_9FLAO</name>
<evidence type="ECO:0000313" key="2">
    <source>
        <dbReference type="Proteomes" id="UP000239800"/>
    </source>
</evidence>
<proteinExistence type="predicted"/>
<organism evidence="1 2">
    <name type="scientific">Aureitalea marina</name>
    <dbReference type="NCBI Taxonomy" id="930804"/>
    <lineage>
        <taxon>Bacteria</taxon>
        <taxon>Pseudomonadati</taxon>
        <taxon>Bacteroidota</taxon>
        <taxon>Flavobacteriia</taxon>
        <taxon>Flavobacteriales</taxon>
        <taxon>Flavobacteriaceae</taxon>
        <taxon>Aureitalea</taxon>
    </lineage>
</organism>
<dbReference type="RefSeq" id="WP_104811432.1">
    <property type="nucleotide sequence ID" value="NZ_MQUB01000001.1"/>
</dbReference>
<evidence type="ECO:0008006" key="3">
    <source>
        <dbReference type="Google" id="ProtNLM"/>
    </source>
</evidence>